<comment type="caution">
    <text evidence="4">The sequence shown here is derived from an EMBL/GenBank/DDBJ whole genome shotgun (WGS) entry which is preliminary data.</text>
</comment>
<dbReference type="AlphaFoldDB" id="A0A506U623"/>
<dbReference type="PANTHER" id="PTHR22935:SF95">
    <property type="entry name" value="BETA-LACTAMASE-LIKE 1-RELATED"/>
    <property type="match status" value="1"/>
</dbReference>
<accession>A0A506U623</accession>
<dbReference type="RefSeq" id="WP_141150005.1">
    <property type="nucleotide sequence ID" value="NZ_VHLG01000011.1"/>
</dbReference>
<keyword evidence="2" id="KW-0732">Signal</keyword>
<dbReference type="GO" id="GO:0004180">
    <property type="term" value="F:carboxypeptidase activity"/>
    <property type="evidence" value="ECO:0007669"/>
    <property type="project" value="UniProtKB-KW"/>
</dbReference>
<dbReference type="PANTHER" id="PTHR22935">
    <property type="entry name" value="PENICILLIN-BINDING PROTEIN"/>
    <property type="match status" value="1"/>
</dbReference>
<dbReference type="InterPro" id="IPR001466">
    <property type="entry name" value="Beta-lactam-related"/>
</dbReference>
<evidence type="ECO:0000259" key="3">
    <source>
        <dbReference type="Pfam" id="PF00144"/>
    </source>
</evidence>
<feature type="chain" id="PRO_5021354359" evidence="2">
    <location>
        <begin position="19"/>
        <end position="367"/>
    </location>
</feature>
<gene>
    <name evidence="4" type="primary">ampH</name>
    <name evidence="4" type="ORF">FJU08_15860</name>
</gene>
<keyword evidence="5" id="KW-1185">Reference proteome</keyword>
<keyword evidence="4" id="KW-0378">Hydrolase</keyword>
<dbReference type="SUPFAM" id="SSF56601">
    <property type="entry name" value="beta-lactamase/transpeptidase-like"/>
    <property type="match status" value="1"/>
</dbReference>
<keyword evidence="4" id="KW-0645">Protease</keyword>
<evidence type="ECO:0000313" key="4">
    <source>
        <dbReference type="EMBL" id="TPW28806.1"/>
    </source>
</evidence>
<dbReference type="InterPro" id="IPR051478">
    <property type="entry name" value="Beta-lactamase-like_AB/R"/>
</dbReference>
<reference evidence="4 5" key="1">
    <citation type="submission" date="2019-06" db="EMBL/GenBank/DDBJ databases">
        <authorList>
            <person name="Li M."/>
        </authorList>
    </citation>
    <scope>NUCLEOTIDE SEQUENCE [LARGE SCALE GENOMIC DNA]</scope>
    <source>
        <strain evidence="4 5">BGMRC2036</strain>
    </source>
</reference>
<evidence type="ECO:0000256" key="2">
    <source>
        <dbReference type="SAM" id="SignalP"/>
    </source>
</evidence>
<dbReference type="Proteomes" id="UP000318801">
    <property type="component" value="Unassembled WGS sequence"/>
</dbReference>
<feature type="signal peptide" evidence="2">
    <location>
        <begin position="1"/>
        <end position="18"/>
    </location>
</feature>
<keyword evidence="4" id="KW-0121">Carboxypeptidase</keyword>
<dbReference type="Pfam" id="PF00144">
    <property type="entry name" value="Beta-lactamase"/>
    <property type="match status" value="1"/>
</dbReference>
<dbReference type="Gene3D" id="3.40.710.10">
    <property type="entry name" value="DD-peptidase/beta-lactamase superfamily"/>
    <property type="match status" value="1"/>
</dbReference>
<name>A0A506U623_9HYPH</name>
<dbReference type="EMBL" id="VHLG01000011">
    <property type="protein sequence ID" value="TPW28806.1"/>
    <property type="molecule type" value="Genomic_DNA"/>
</dbReference>
<evidence type="ECO:0000256" key="1">
    <source>
        <dbReference type="ARBA" id="ARBA00038473"/>
    </source>
</evidence>
<dbReference type="InterPro" id="IPR012338">
    <property type="entry name" value="Beta-lactam/transpept-like"/>
</dbReference>
<dbReference type="OrthoDB" id="7791015at2"/>
<comment type="similarity">
    <text evidence="1">Belongs to the beta-lactamase family.</text>
</comment>
<protein>
    <submittedName>
        <fullName evidence="4">D-alanyl-D-alanine-carboxypeptidase/endopeptidase AmpH</fullName>
    </submittedName>
</protein>
<feature type="domain" description="Beta-lactamase-related" evidence="3">
    <location>
        <begin position="38"/>
        <end position="347"/>
    </location>
</feature>
<dbReference type="NCBIfam" id="NF007943">
    <property type="entry name" value="PRK10662.1"/>
    <property type="match status" value="1"/>
</dbReference>
<sequence length="367" mass="38472">MKHALAAIALLAASPAAASDPLLNDTVEFTGQIFQLDTAVPGLVIAAVRGDESVVYGFGEVTKGSGIEPDGDTIIGVGSVTKTFTGLTLSSLAADGTVALTDPVGPHAGVVDALPQKDGHEIRLVDLATHSSGLPRELAPVDGAEKYSDASFRANLTDHPLLFTPGTGVLYSNVGFDVLAMALSDITAEPYPQLLKSRVTDPIGLTATSYIRPAGENAMTGYDWNGNEMDPGDPIANRGGASGLYTTANDMVEYLKWNLDRLGTKDANMRAISHAAWLMRDGLSPVYGLDESGHMDAMGLGWVIMMPEGDHPLIIQKAGGTNGVFSYLAFAPSRGVGVFIAINQFNFSAGMEMAHVVNDLIATLAPR</sequence>
<organism evidence="4 5">
    <name type="scientific">Martelella alba</name>
    <dbReference type="NCBI Taxonomy" id="2590451"/>
    <lineage>
        <taxon>Bacteria</taxon>
        <taxon>Pseudomonadati</taxon>
        <taxon>Pseudomonadota</taxon>
        <taxon>Alphaproteobacteria</taxon>
        <taxon>Hyphomicrobiales</taxon>
        <taxon>Aurantimonadaceae</taxon>
        <taxon>Martelella</taxon>
    </lineage>
</organism>
<evidence type="ECO:0000313" key="5">
    <source>
        <dbReference type="Proteomes" id="UP000318801"/>
    </source>
</evidence>
<proteinExistence type="inferred from homology"/>